<accession>A0A0N9I171</accession>
<dbReference type="RefSeq" id="WP_054291461.1">
    <property type="nucleotide sequence ID" value="NZ_CP012752.1"/>
</dbReference>
<protein>
    <recommendedName>
        <fullName evidence="1">Cupin type-2 domain-containing protein</fullName>
    </recommendedName>
</protein>
<dbReference type="SUPFAM" id="SSF51182">
    <property type="entry name" value="RmlC-like cupins"/>
    <property type="match status" value="2"/>
</dbReference>
<name>A0A0N9I171_9PSEU</name>
<organism evidence="2 3">
    <name type="scientific">Kibdelosporangium phytohabitans</name>
    <dbReference type="NCBI Taxonomy" id="860235"/>
    <lineage>
        <taxon>Bacteria</taxon>
        <taxon>Bacillati</taxon>
        <taxon>Actinomycetota</taxon>
        <taxon>Actinomycetes</taxon>
        <taxon>Pseudonocardiales</taxon>
        <taxon>Pseudonocardiaceae</taxon>
        <taxon>Kibdelosporangium</taxon>
    </lineage>
</organism>
<dbReference type="InterPro" id="IPR052044">
    <property type="entry name" value="PKS_Associated_Protein"/>
</dbReference>
<dbReference type="PANTHER" id="PTHR36114:SF8">
    <property type="entry name" value="CUPIN TYPE-1 DOMAIN-CONTAINING PROTEIN"/>
    <property type="match status" value="1"/>
</dbReference>
<dbReference type="Proteomes" id="UP000063699">
    <property type="component" value="Chromosome"/>
</dbReference>
<evidence type="ECO:0000259" key="1">
    <source>
        <dbReference type="Pfam" id="PF07883"/>
    </source>
</evidence>
<dbReference type="STRING" id="860235.AOZ06_24000"/>
<dbReference type="InterPro" id="IPR013096">
    <property type="entry name" value="Cupin_2"/>
</dbReference>
<dbReference type="InterPro" id="IPR011051">
    <property type="entry name" value="RmlC_Cupin_sf"/>
</dbReference>
<evidence type="ECO:0000313" key="2">
    <source>
        <dbReference type="EMBL" id="ALG09557.1"/>
    </source>
</evidence>
<proteinExistence type="predicted"/>
<sequence>MSKVFHYADIEPSPTGTMLVHAADEDAGTGLNQAVLRCRPGRSAVRSPGADRLETLYVLSGEGVLHRADGDHALRPESAALIVGSDTYEITATGEMVLVSVSANTDPEVECDAPRPTVDLAGQSTQDAVSRREFQVLFDPDSGCSGVTQFLGCIPPVRTPLRYHPYSEMAFVVSGCGKVEIAGEMSVIGPGSCFSLPAGVHHRVENLQDGFLRLLGVFTPVGSPAQNFPVE</sequence>
<dbReference type="InterPro" id="IPR014710">
    <property type="entry name" value="RmlC-like_jellyroll"/>
</dbReference>
<dbReference type="Gene3D" id="2.60.120.10">
    <property type="entry name" value="Jelly Rolls"/>
    <property type="match status" value="2"/>
</dbReference>
<dbReference type="EMBL" id="CP012752">
    <property type="protein sequence ID" value="ALG09557.1"/>
    <property type="molecule type" value="Genomic_DNA"/>
</dbReference>
<evidence type="ECO:0000313" key="3">
    <source>
        <dbReference type="Proteomes" id="UP000063699"/>
    </source>
</evidence>
<keyword evidence="3" id="KW-1185">Reference proteome</keyword>
<dbReference type="KEGG" id="kphy:AOZ06_24000"/>
<dbReference type="Pfam" id="PF07883">
    <property type="entry name" value="Cupin_2"/>
    <property type="match status" value="1"/>
</dbReference>
<dbReference type="PANTHER" id="PTHR36114">
    <property type="entry name" value="16.7 KDA PROTEIN IN WHIE LOCUS"/>
    <property type="match status" value="1"/>
</dbReference>
<gene>
    <name evidence="2" type="ORF">AOZ06_24000</name>
</gene>
<dbReference type="AlphaFoldDB" id="A0A0N9I171"/>
<dbReference type="OrthoDB" id="287918at2"/>
<reference evidence="2 3" key="1">
    <citation type="submission" date="2015-07" db="EMBL/GenBank/DDBJ databases">
        <title>Genome sequencing of Kibdelosporangium phytohabitans.</title>
        <authorList>
            <person name="Qin S."/>
            <person name="Xing K."/>
        </authorList>
    </citation>
    <scope>NUCLEOTIDE SEQUENCE [LARGE SCALE GENOMIC DNA]</scope>
    <source>
        <strain evidence="2 3">KLBMP1111</strain>
    </source>
</reference>
<feature type="domain" description="Cupin type-2" evidence="1">
    <location>
        <begin position="159"/>
        <end position="217"/>
    </location>
</feature>